<proteinExistence type="predicted"/>
<evidence type="ECO:0000313" key="2">
    <source>
        <dbReference type="Proteomes" id="UP000054683"/>
    </source>
</evidence>
<dbReference type="EMBL" id="FCOK02000023">
    <property type="protein sequence ID" value="SAL37950.1"/>
    <property type="molecule type" value="Genomic_DNA"/>
</dbReference>
<protein>
    <submittedName>
        <fullName evidence="1">Uncharacterized protein</fullName>
    </submittedName>
</protein>
<sequence length="46" mass="5040">MMQPRVMNECRDVLAALYKNVRCLKPAAPAGFDPEAPAVSFDEISS</sequence>
<gene>
    <name evidence="1" type="ORF">AWB69_03701</name>
</gene>
<reference evidence="1 2" key="1">
    <citation type="submission" date="2016-01" db="EMBL/GenBank/DDBJ databases">
        <authorList>
            <person name="Oliw E.H."/>
        </authorList>
    </citation>
    <scope>NUCLEOTIDE SEQUENCE [LARGE SCALE GENOMIC DNA]</scope>
    <source>
        <strain evidence="1">LMG 27134</strain>
    </source>
</reference>
<evidence type="ECO:0000313" key="1">
    <source>
        <dbReference type="EMBL" id="SAL37950.1"/>
    </source>
</evidence>
<accession>A0A158H2H0</accession>
<dbReference type="AlphaFoldDB" id="A0A158H2H0"/>
<dbReference type="RefSeq" id="WP_156528889.1">
    <property type="nucleotide sequence ID" value="NZ_FCOK02000023.1"/>
</dbReference>
<dbReference type="Proteomes" id="UP000054683">
    <property type="component" value="Unassembled WGS sequence"/>
</dbReference>
<organism evidence="1 2">
    <name type="scientific">Caballeronia udeis</name>
    <dbReference type="NCBI Taxonomy" id="1232866"/>
    <lineage>
        <taxon>Bacteria</taxon>
        <taxon>Pseudomonadati</taxon>
        <taxon>Pseudomonadota</taxon>
        <taxon>Betaproteobacteria</taxon>
        <taxon>Burkholderiales</taxon>
        <taxon>Burkholderiaceae</taxon>
        <taxon>Caballeronia</taxon>
    </lineage>
</organism>
<name>A0A158H2H0_9BURK</name>